<accession>A0A3A4NRW7</accession>
<evidence type="ECO:0000313" key="2">
    <source>
        <dbReference type="EMBL" id="RJP23308.1"/>
    </source>
</evidence>
<dbReference type="InterPro" id="IPR043519">
    <property type="entry name" value="NT_sf"/>
</dbReference>
<evidence type="ECO:0000313" key="3">
    <source>
        <dbReference type="Proteomes" id="UP000265882"/>
    </source>
</evidence>
<dbReference type="Gene3D" id="3.30.460.40">
    <property type="match status" value="1"/>
</dbReference>
<dbReference type="Pfam" id="PF19502">
    <property type="entry name" value="DUF6036"/>
    <property type="match status" value="1"/>
</dbReference>
<dbReference type="AlphaFoldDB" id="A0A3A4NRW7"/>
<dbReference type="Proteomes" id="UP000265882">
    <property type="component" value="Unassembled WGS sequence"/>
</dbReference>
<sequence>MVETKQYKLVCLDSGIERPYEIAPEGADIISRWLSLLNETEVDYAVGGAFAMHAHTGIWRDTKDFDVFVAPQDLKKVLNRLSQAYFNPDIRDTSWLAKVESTPYNFDIIFGFRNGLMKIDRQFLEHSVRVEVMGVQTRALEIEELIASKAYIARRYRFDGADIAHLIRESKGKLDWERLLRLMDGNRDVLFWHLIFFLIVYPGHSDFIPRDLLADLFNQLVERGQKITNPKLFQGTLLDPVSFGIDYLNFGYEGYYRAKPLVNHQGEVL</sequence>
<proteinExistence type="predicted"/>
<dbReference type="GO" id="GO:0016740">
    <property type="term" value="F:transferase activity"/>
    <property type="evidence" value="ECO:0007669"/>
    <property type="project" value="UniProtKB-KW"/>
</dbReference>
<dbReference type="SUPFAM" id="SSF81301">
    <property type="entry name" value="Nucleotidyltransferase"/>
    <property type="match status" value="1"/>
</dbReference>
<reference evidence="2 3" key="1">
    <citation type="journal article" date="2017" name="ISME J.">
        <title>Energy and carbon metabolisms in a deep terrestrial subsurface fluid microbial community.</title>
        <authorList>
            <person name="Momper L."/>
            <person name="Jungbluth S.P."/>
            <person name="Lee M.D."/>
            <person name="Amend J.P."/>
        </authorList>
    </citation>
    <scope>NUCLEOTIDE SEQUENCE [LARGE SCALE GENOMIC DNA]</scope>
    <source>
        <strain evidence="2">SURF_5</strain>
    </source>
</reference>
<feature type="domain" description="DUF6036" evidence="1">
    <location>
        <begin position="41"/>
        <end position="187"/>
    </location>
</feature>
<dbReference type="InterPro" id="IPR045792">
    <property type="entry name" value="DUF6036"/>
</dbReference>
<name>A0A3A4NRW7_ABYX5</name>
<evidence type="ECO:0000259" key="1">
    <source>
        <dbReference type="Pfam" id="PF19502"/>
    </source>
</evidence>
<gene>
    <name evidence="2" type="ORF">C4520_06575</name>
</gene>
<dbReference type="EMBL" id="QZKU01000047">
    <property type="protein sequence ID" value="RJP23308.1"/>
    <property type="molecule type" value="Genomic_DNA"/>
</dbReference>
<protein>
    <submittedName>
        <fullName evidence="2">Nucleotidyl transferase</fullName>
    </submittedName>
</protein>
<keyword evidence="2" id="KW-0808">Transferase</keyword>
<organism evidence="2 3">
    <name type="scientific">Abyssobacteria bacterium (strain SURF_5)</name>
    <dbReference type="NCBI Taxonomy" id="2093360"/>
    <lineage>
        <taxon>Bacteria</taxon>
        <taxon>Pseudomonadati</taxon>
        <taxon>Candidatus Hydrogenedentota</taxon>
        <taxon>Candidatus Abyssobacteria</taxon>
    </lineage>
</organism>
<comment type="caution">
    <text evidence="2">The sequence shown here is derived from an EMBL/GenBank/DDBJ whole genome shotgun (WGS) entry which is preliminary data.</text>
</comment>